<dbReference type="AlphaFoldDB" id="U7DXT6"/>
<protein>
    <submittedName>
        <fullName evidence="1">Uncharacterized protein</fullName>
    </submittedName>
</protein>
<dbReference type="EMBL" id="CM009290">
    <property type="protein sequence ID" value="PNT57762.1"/>
    <property type="molecule type" value="Genomic_DNA"/>
</dbReference>
<dbReference type="InterPro" id="IPR050796">
    <property type="entry name" value="SCF_F-box_component"/>
</dbReference>
<dbReference type="Proteomes" id="UP000006729">
    <property type="component" value="Chromosome 1"/>
</dbReference>
<dbReference type="PANTHER" id="PTHR31672:SF13">
    <property type="entry name" value="F-BOX PROTEIN CPR30-LIKE"/>
    <property type="match status" value="1"/>
</dbReference>
<dbReference type="HOGENOM" id="CLU_027176_1_3_1"/>
<evidence type="ECO:0000313" key="2">
    <source>
        <dbReference type="Proteomes" id="UP000006729"/>
    </source>
</evidence>
<reference evidence="1 2" key="1">
    <citation type="journal article" date="2006" name="Science">
        <title>The genome of black cottonwood, Populus trichocarpa (Torr. &amp; Gray).</title>
        <authorList>
            <person name="Tuskan G.A."/>
            <person name="Difazio S."/>
            <person name="Jansson S."/>
            <person name="Bohlmann J."/>
            <person name="Grigoriev I."/>
            <person name="Hellsten U."/>
            <person name="Putnam N."/>
            <person name="Ralph S."/>
            <person name="Rombauts S."/>
            <person name="Salamov A."/>
            <person name="Schein J."/>
            <person name="Sterck L."/>
            <person name="Aerts A."/>
            <person name="Bhalerao R.R."/>
            <person name="Bhalerao R.P."/>
            <person name="Blaudez D."/>
            <person name="Boerjan W."/>
            <person name="Brun A."/>
            <person name="Brunner A."/>
            <person name="Busov V."/>
            <person name="Campbell M."/>
            <person name="Carlson J."/>
            <person name="Chalot M."/>
            <person name="Chapman J."/>
            <person name="Chen G.L."/>
            <person name="Cooper D."/>
            <person name="Coutinho P.M."/>
            <person name="Couturier J."/>
            <person name="Covert S."/>
            <person name="Cronk Q."/>
            <person name="Cunningham R."/>
            <person name="Davis J."/>
            <person name="Degroeve S."/>
            <person name="Dejardin A."/>
            <person name="Depamphilis C."/>
            <person name="Detter J."/>
            <person name="Dirks B."/>
            <person name="Dubchak I."/>
            <person name="Duplessis S."/>
            <person name="Ehlting J."/>
            <person name="Ellis B."/>
            <person name="Gendler K."/>
            <person name="Goodstein D."/>
            <person name="Gribskov M."/>
            <person name="Grimwood J."/>
            <person name="Groover A."/>
            <person name="Gunter L."/>
            <person name="Hamberger B."/>
            <person name="Heinze B."/>
            <person name="Helariutta Y."/>
            <person name="Henrissat B."/>
            <person name="Holligan D."/>
            <person name="Holt R."/>
            <person name="Huang W."/>
            <person name="Islam-Faridi N."/>
            <person name="Jones S."/>
            <person name="Jones-Rhoades M."/>
            <person name="Jorgensen R."/>
            <person name="Joshi C."/>
            <person name="Kangasjarvi J."/>
            <person name="Karlsson J."/>
            <person name="Kelleher C."/>
            <person name="Kirkpatrick R."/>
            <person name="Kirst M."/>
            <person name="Kohler A."/>
            <person name="Kalluri U."/>
            <person name="Larimer F."/>
            <person name="Leebens-Mack J."/>
            <person name="Leple J.C."/>
            <person name="Locascio P."/>
            <person name="Lou Y."/>
            <person name="Lucas S."/>
            <person name="Martin F."/>
            <person name="Montanini B."/>
            <person name="Napoli C."/>
            <person name="Nelson D.R."/>
            <person name="Nelson C."/>
            <person name="Nieminen K."/>
            <person name="Nilsson O."/>
            <person name="Pereda V."/>
            <person name="Peter G."/>
            <person name="Philippe R."/>
            <person name="Pilate G."/>
            <person name="Poliakov A."/>
            <person name="Razumovskaya J."/>
            <person name="Richardson P."/>
            <person name="Rinaldi C."/>
            <person name="Ritland K."/>
            <person name="Rouze P."/>
            <person name="Ryaboy D."/>
            <person name="Schmutz J."/>
            <person name="Schrader J."/>
            <person name="Segerman B."/>
            <person name="Shin H."/>
            <person name="Siddiqui A."/>
            <person name="Sterky F."/>
            <person name="Terry A."/>
            <person name="Tsai C.J."/>
            <person name="Uberbacher E."/>
            <person name="Unneberg P."/>
            <person name="Vahala J."/>
            <person name="Wall K."/>
            <person name="Wessler S."/>
            <person name="Yang G."/>
            <person name="Yin T."/>
            <person name="Douglas C."/>
            <person name="Marra M."/>
            <person name="Sandberg G."/>
            <person name="Van de Peer Y."/>
            <person name="Rokhsar D."/>
        </authorList>
    </citation>
    <scope>NUCLEOTIDE SEQUENCE [LARGE SCALE GENOMIC DNA]</scope>
    <source>
        <strain evidence="2">cv. Nisqually</strain>
    </source>
</reference>
<dbReference type="eggNOG" id="ENOG502QS4I">
    <property type="taxonomic scope" value="Eukaryota"/>
</dbReference>
<proteinExistence type="predicted"/>
<gene>
    <name evidence="1" type="ORF">POPTR_001G319700</name>
</gene>
<evidence type="ECO:0000313" key="1">
    <source>
        <dbReference type="EMBL" id="PNT57762.1"/>
    </source>
</evidence>
<sequence length="175" mass="19834">MDLNIDLIEIPPVKCLVRFKCVSKPCHSRISSPEFAKIHLKHSKQENNVNHHRIPLFTSPFLFIDPEAYTDGDDNLVTTQLGHIPGRNLESEFEIVGSCTGLVCAVFDSENHIIVWNLAARDSKELPVPNGKFFFRCGYDLRLDDYKIVRGSISLTNNSSNYRAKVEVLTLKSNM</sequence>
<accession>U7DXT6</accession>
<dbReference type="PANTHER" id="PTHR31672">
    <property type="entry name" value="BNACNNG10540D PROTEIN"/>
    <property type="match status" value="1"/>
</dbReference>
<organism evidence="1 2">
    <name type="scientific">Populus trichocarpa</name>
    <name type="common">Western balsam poplar</name>
    <name type="synonym">Populus balsamifera subsp. trichocarpa</name>
    <dbReference type="NCBI Taxonomy" id="3694"/>
    <lineage>
        <taxon>Eukaryota</taxon>
        <taxon>Viridiplantae</taxon>
        <taxon>Streptophyta</taxon>
        <taxon>Embryophyta</taxon>
        <taxon>Tracheophyta</taxon>
        <taxon>Spermatophyta</taxon>
        <taxon>Magnoliopsida</taxon>
        <taxon>eudicotyledons</taxon>
        <taxon>Gunneridae</taxon>
        <taxon>Pentapetalae</taxon>
        <taxon>rosids</taxon>
        <taxon>fabids</taxon>
        <taxon>Malpighiales</taxon>
        <taxon>Salicaceae</taxon>
        <taxon>Saliceae</taxon>
        <taxon>Populus</taxon>
    </lineage>
</organism>
<keyword evidence="2" id="KW-1185">Reference proteome</keyword>
<dbReference type="InParanoid" id="U7DXT6"/>
<name>U7DXT6_POPTR</name>